<dbReference type="SUPFAM" id="SSF53244">
    <property type="entry name" value="MurD-like peptide ligases, peptide-binding domain"/>
    <property type="match status" value="1"/>
</dbReference>
<dbReference type="SUPFAM" id="SSF53623">
    <property type="entry name" value="MurD-like peptide ligases, catalytic domain"/>
    <property type="match status" value="1"/>
</dbReference>
<comment type="similarity">
    <text evidence="1">Belongs to the folylpolyglutamate synthase family.</text>
</comment>
<protein>
    <recommendedName>
        <fullName evidence="7">Mur ligase central domain-containing protein</fullName>
    </recommendedName>
</protein>
<evidence type="ECO:0000256" key="6">
    <source>
        <dbReference type="ARBA" id="ARBA00022842"/>
    </source>
</evidence>
<dbReference type="NCBIfam" id="TIGR01499">
    <property type="entry name" value="folC"/>
    <property type="match status" value="1"/>
</dbReference>
<proteinExistence type="inferred from homology"/>
<keyword evidence="5" id="KW-0067">ATP-binding</keyword>
<evidence type="ECO:0000256" key="2">
    <source>
        <dbReference type="ARBA" id="ARBA00022598"/>
    </source>
</evidence>
<dbReference type="InterPro" id="IPR036615">
    <property type="entry name" value="Mur_ligase_C_dom_sf"/>
</dbReference>
<dbReference type="OrthoDB" id="9809356at2"/>
<evidence type="ECO:0000256" key="3">
    <source>
        <dbReference type="ARBA" id="ARBA00022723"/>
    </source>
</evidence>
<name>A0A5D4T643_9BACI</name>
<evidence type="ECO:0000256" key="1">
    <source>
        <dbReference type="ARBA" id="ARBA00008276"/>
    </source>
</evidence>
<keyword evidence="6" id="KW-0460">Magnesium</keyword>
<dbReference type="GO" id="GO:0008841">
    <property type="term" value="F:dihydrofolate synthase activity"/>
    <property type="evidence" value="ECO:0007669"/>
    <property type="project" value="TreeGrafter"/>
</dbReference>
<dbReference type="GO" id="GO:0005737">
    <property type="term" value="C:cytoplasm"/>
    <property type="evidence" value="ECO:0007669"/>
    <property type="project" value="TreeGrafter"/>
</dbReference>
<dbReference type="Pfam" id="PF08245">
    <property type="entry name" value="Mur_ligase_M"/>
    <property type="match status" value="1"/>
</dbReference>
<dbReference type="PANTHER" id="PTHR11136">
    <property type="entry name" value="FOLYLPOLYGLUTAMATE SYNTHASE-RELATED"/>
    <property type="match status" value="1"/>
</dbReference>
<dbReference type="Proteomes" id="UP000324517">
    <property type="component" value="Unassembled WGS sequence"/>
</dbReference>
<evidence type="ECO:0000313" key="9">
    <source>
        <dbReference type="Proteomes" id="UP000324517"/>
    </source>
</evidence>
<dbReference type="InterPro" id="IPR013221">
    <property type="entry name" value="Mur_ligase_cen"/>
</dbReference>
<keyword evidence="2" id="KW-0436">Ligase</keyword>
<comment type="caution">
    <text evidence="8">The sequence shown here is derived from an EMBL/GenBank/DDBJ whole genome shotgun (WGS) entry which is preliminary data.</text>
</comment>
<keyword evidence="3" id="KW-0479">Metal-binding</keyword>
<evidence type="ECO:0000256" key="4">
    <source>
        <dbReference type="ARBA" id="ARBA00022741"/>
    </source>
</evidence>
<evidence type="ECO:0000256" key="5">
    <source>
        <dbReference type="ARBA" id="ARBA00022840"/>
    </source>
</evidence>
<feature type="domain" description="Mur ligase central" evidence="7">
    <location>
        <begin position="84"/>
        <end position="311"/>
    </location>
</feature>
<gene>
    <name evidence="8" type="ORF">FZC75_14315</name>
</gene>
<dbReference type="EMBL" id="VTET01000007">
    <property type="protein sequence ID" value="TYS71200.1"/>
    <property type="molecule type" value="Genomic_DNA"/>
</dbReference>
<dbReference type="GO" id="GO:0005524">
    <property type="term" value="F:ATP binding"/>
    <property type="evidence" value="ECO:0007669"/>
    <property type="project" value="UniProtKB-KW"/>
</dbReference>
<evidence type="ECO:0000313" key="8">
    <source>
        <dbReference type="EMBL" id="TYS71200.1"/>
    </source>
</evidence>
<sequence length="471" mass="52144">MLNKRHQHCKKILRIYFTKAWIGRGTHMTFLTMKEAVPYIYSSLLKAKPFQSMENDAVTRAPHLTKELLSCLDLIPSSEKVILVTGSKGKGSTSRMMAAILRKMGLKVGLFTSPHLIDYNERIRVNGKAISDEMFLTYLNQHEPFIDKITASIENPQHYLGPTGILLSVALAHFQSEATDINVIEIGRGGTYDDTNVLENKWAVVSKVMEEHLGFLGHSIEDIVRHKVGIVKDCTDHVVIGKQSEETLELMRSLVGDTAAFFGDDFSPTLTSASLKGSTFTLQTMFERYDDLSLPLLGSFQVENAALAIQACETVKGRALPSDLLKEALSELKWPGRLEVVAENPTVVLDGSINRVSAAYLKEVLPLVNSKKVVTIIAVPTNKDYEGVIKVCSEFSDILVVTRPDNSHKMFPDNALAVARKYHSDAMEVGLLSDAVELVRTFEPTLIFVVGTQSMIGSAKEIWKDSLMDIG</sequence>
<dbReference type="GO" id="GO:0004326">
    <property type="term" value="F:tetrahydrofolylpolyglutamate synthase activity"/>
    <property type="evidence" value="ECO:0007669"/>
    <property type="project" value="InterPro"/>
</dbReference>
<dbReference type="Gene3D" id="3.90.190.20">
    <property type="entry name" value="Mur ligase, C-terminal domain"/>
    <property type="match status" value="1"/>
</dbReference>
<keyword evidence="4" id="KW-0547">Nucleotide-binding</keyword>
<dbReference type="GO" id="GO:0046872">
    <property type="term" value="F:metal ion binding"/>
    <property type="evidence" value="ECO:0007669"/>
    <property type="project" value="UniProtKB-KW"/>
</dbReference>
<dbReference type="PANTHER" id="PTHR11136:SF0">
    <property type="entry name" value="DIHYDROFOLATE SYNTHETASE-RELATED"/>
    <property type="match status" value="1"/>
</dbReference>
<accession>A0A5D4T643</accession>
<evidence type="ECO:0000259" key="7">
    <source>
        <dbReference type="Pfam" id="PF08245"/>
    </source>
</evidence>
<dbReference type="InterPro" id="IPR036565">
    <property type="entry name" value="Mur-like_cat_sf"/>
</dbReference>
<dbReference type="AlphaFoldDB" id="A0A5D4T643"/>
<organism evidence="8 9">
    <name type="scientific">Sutcliffiella horikoshii</name>
    <dbReference type="NCBI Taxonomy" id="79883"/>
    <lineage>
        <taxon>Bacteria</taxon>
        <taxon>Bacillati</taxon>
        <taxon>Bacillota</taxon>
        <taxon>Bacilli</taxon>
        <taxon>Bacillales</taxon>
        <taxon>Bacillaceae</taxon>
        <taxon>Sutcliffiella</taxon>
    </lineage>
</organism>
<dbReference type="Gene3D" id="3.40.1190.10">
    <property type="entry name" value="Mur-like, catalytic domain"/>
    <property type="match status" value="1"/>
</dbReference>
<reference evidence="8 9" key="1">
    <citation type="submission" date="2019-08" db="EMBL/GenBank/DDBJ databases">
        <title>Bacillus genomes from the desert of Cuatro Cienegas, Coahuila.</title>
        <authorList>
            <person name="Olmedo-Alvarez G."/>
        </authorList>
    </citation>
    <scope>NUCLEOTIDE SEQUENCE [LARGE SCALE GENOMIC DNA]</scope>
    <source>
        <strain evidence="8 9">CH98b_3T</strain>
    </source>
</reference>
<dbReference type="InterPro" id="IPR001645">
    <property type="entry name" value="Folylpolyglutamate_synth"/>
</dbReference>